<name>X0BB76_FUSOX</name>
<keyword evidence="3" id="KW-1185">Reference proteome</keyword>
<accession>X0BB76</accession>
<feature type="compositionally biased region" description="Polar residues" evidence="1">
    <location>
        <begin position="569"/>
        <end position="583"/>
    </location>
</feature>
<feature type="region of interest" description="Disordered" evidence="1">
    <location>
        <begin position="188"/>
        <end position="493"/>
    </location>
</feature>
<proteinExistence type="predicted"/>
<feature type="compositionally biased region" description="Low complexity" evidence="1">
    <location>
        <begin position="301"/>
        <end position="318"/>
    </location>
</feature>
<sequence length="656" mass="70913">MGCLFCDIAPAKDAQTMSIPAKDKPRNPKLDEFIASLHHRNIEAVSKQYNLVATKIASHMRDKQIEAGLLRPPKRVADELSNDTPGKPLKKVCQRTSTDQPSRLMIQDSAGSSHLRQSTDPTTHYDLTYNTDQELAGTGTETVAYDDSSGGRNDGPGPQNAAVGIRDDQLSIPSPQSTSCNRLHESLEQNIIPSNPKTTAAAMSTTSTPSPASNPDAETQPGRENTLSDRLQTESQKPDAVSGALSLGPNSLPADGSPRSDHTASSHPNSGIPQEQHPFLLRPNHTDISGISEPMPNKFKSMPSQQQSPRTQQNSQFQGDDLQTSQQSTAIGHMDMGETVASVSTPVTEPRYFESSQNINEKSAGQKSAPIVAQDEEEEQQPGSSHSELQNRDWDIQAGADHAGNPDTCLQADTMRMHNLLNESQDSRSATESCQSGYCSGPATNDDAQAQLKRFSSQQLAERSMPGRTTTSRGATGLPTPPHMGPGQEGVSSDIRDAYDQQTASTPNTRFSHTGPTLSQHRPPNSQPASGPSADSSSWRSYTTVTRSTSPWRQASLCTPAQNLSVMRSASVDTTGCNSSESSGGMPRPEDSTSSAILLPTYDNALAPAKDSPFDGTNFRAEIYSENPKSYWDMVKEFHVETSWDRWLQGDARHSL</sequence>
<feature type="compositionally biased region" description="Polar residues" evidence="1">
    <location>
        <begin position="222"/>
        <end position="235"/>
    </location>
</feature>
<feature type="region of interest" description="Disordered" evidence="1">
    <location>
        <begin position="569"/>
        <end position="593"/>
    </location>
</feature>
<dbReference type="Proteomes" id="UP000030663">
    <property type="component" value="Unassembled WGS sequence"/>
</dbReference>
<dbReference type="EMBL" id="JH658472">
    <property type="protein sequence ID" value="EXK79420.1"/>
    <property type="molecule type" value="Genomic_DNA"/>
</dbReference>
<dbReference type="AlphaFoldDB" id="X0BB76"/>
<feature type="compositionally biased region" description="Polar residues" evidence="1">
    <location>
        <begin position="354"/>
        <end position="366"/>
    </location>
</feature>
<feature type="compositionally biased region" description="Polar residues" evidence="1">
    <location>
        <begin position="421"/>
        <end position="474"/>
    </location>
</feature>
<gene>
    <name evidence="2" type="ORF">FOQG_15982</name>
</gene>
<evidence type="ECO:0000313" key="2">
    <source>
        <dbReference type="EMBL" id="EXK79420.1"/>
    </source>
</evidence>
<evidence type="ECO:0000313" key="3">
    <source>
        <dbReference type="Proteomes" id="UP000030663"/>
    </source>
</evidence>
<dbReference type="HOGENOM" id="CLU_417984_0_0_1"/>
<feature type="region of interest" description="Disordered" evidence="1">
    <location>
        <begin position="505"/>
        <end position="554"/>
    </location>
</feature>
<evidence type="ECO:0000256" key="1">
    <source>
        <dbReference type="SAM" id="MobiDB-lite"/>
    </source>
</evidence>
<protein>
    <submittedName>
        <fullName evidence="2">Uncharacterized protein</fullName>
    </submittedName>
</protein>
<organism evidence="2 3">
    <name type="scientific">Fusarium oxysporum f. sp. raphani 54005</name>
    <dbReference type="NCBI Taxonomy" id="1089458"/>
    <lineage>
        <taxon>Eukaryota</taxon>
        <taxon>Fungi</taxon>
        <taxon>Dikarya</taxon>
        <taxon>Ascomycota</taxon>
        <taxon>Pezizomycotina</taxon>
        <taxon>Sordariomycetes</taxon>
        <taxon>Hypocreomycetidae</taxon>
        <taxon>Hypocreales</taxon>
        <taxon>Nectriaceae</taxon>
        <taxon>Fusarium</taxon>
        <taxon>Fusarium oxysporum species complex</taxon>
    </lineage>
</organism>
<dbReference type="OrthoDB" id="5107808at2759"/>
<feature type="compositionally biased region" description="Polar residues" evidence="1">
    <location>
        <begin position="321"/>
        <end position="330"/>
    </location>
</feature>
<reference evidence="2 3" key="1">
    <citation type="submission" date="2011-11" db="EMBL/GenBank/DDBJ databases">
        <title>The Genome Sequence of Fusarium oxysporum PHW815.</title>
        <authorList>
            <consortium name="The Broad Institute Genome Sequencing Platform"/>
            <person name="Ma L.-J."/>
            <person name="Gale L.R."/>
            <person name="Schwartz D.C."/>
            <person name="Zhou S."/>
            <person name="Corby-Kistler H."/>
            <person name="Young S.K."/>
            <person name="Zeng Q."/>
            <person name="Gargeya S."/>
            <person name="Fitzgerald M."/>
            <person name="Haas B."/>
            <person name="Abouelleil A."/>
            <person name="Alvarado L."/>
            <person name="Arachchi H.M."/>
            <person name="Berlin A."/>
            <person name="Brown A."/>
            <person name="Chapman S.B."/>
            <person name="Chen Z."/>
            <person name="Dunbar C."/>
            <person name="Freedman E."/>
            <person name="Gearin G."/>
            <person name="Goldberg J."/>
            <person name="Griggs A."/>
            <person name="Gujja S."/>
            <person name="Heiman D."/>
            <person name="Howarth C."/>
            <person name="Larson L."/>
            <person name="Lui A."/>
            <person name="MacDonald P.J.P."/>
            <person name="Montmayeur A."/>
            <person name="Murphy C."/>
            <person name="Neiman D."/>
            <person name="Pearson M."/>
            <person name="Priest M."/>
            <person name="Roberts A."/>
            <person name="Saif S."/>
            <person name="Shea T."/>
            <person name="Shenoy N."/>
            <person name="Sisk P."/>
            <person name="Stolte C."/>
            <person name="Sykes S."/>
            <person name="Wortman J."/>
            <person name="Nusbaum C."/>
            <person name="Birren B."/>
        </authorList>
    </citation>
    <scope>NUCLEOTIDE SEQUENCE [LARGE SCALE GENOMIC DNA]</scope>
    <source>
        <strain evidence="2 3">54005</strain>
    </source>
</reference>
<feature type="compositionally biased region" description="Polar residues" evidence="1">
    <location>
        <begin position="109"/>
        <end position="122"/>
    </location>
</feature>
<feature type="region of interest" description="Disordered" evidence="1">
    <location>
        <begin position="76"/>
        <end position="163"/>
    </location>
</feature>
<feature type="compositionally biased region" description="Low complexity" evidence="1">
    <location>
        <begin position="196"/>
        <end position="215"/>
    </location>
</feature>